<keyword evidence="3" id="KW-1185">Reference proteome</keyword>
<organism evidence="2 3">
    <name type="scientific">Caenorhabditis briggsae</name>
    <dbReference type="NCBI Taxonomy" id="6238"/>
    <lineage>
        <taxon>Eukaryota</taxon>
        <taxon>Metazoa</taxon>
        <taxon>Ecdysozoa</taxon>
        <taxon>Nematoda</taxon>
        <taxon>Chromadorea</taxon>
        <taxon>Rhabditida</taxon>
        <taxon>Rhabditina</taxon>
        <taxon>Rhabditomorpha</taxon>
        <taxon>Rhabditoidea</taxon>
        <taxon>Rhabditidae</taxon>
        <taxon>Peloderinae</taxon>
        <taxon>Caenorhabditis</taxon>
    </lineage>
</organism>
<dbReference type="EMBL" id="CP092624">
    <property type="protein sequence ID" value="UMM38114.1"/>
    <property type="molecule type" value="Genomic_DNA"/>
</dbReference>
<sequence>MRTELAQVQQQPQIVKARQVWPAGAANQRRRPRPPNVPNALPVRAPALVRDPILPDRDIIFEEIRDGPVGAENQRPRPRNVPNPLAIPAPALVGDQILPDIIFDGIHEGQAGAANQRRRPRRRNVHRPPNFVHPLNRRPGTPPPPDFFSEMNKNECGCGVYCLCRVEYPYLSDAPKFAAHFAII</sequence>
<dbReference type="Proteomes" id="UP000829354">
    <property type="component" value="Chromosome V"/>
</dbReference>
<proteinExistence type="predicted"/>
<feature type="region of interest" description="Disordered" evidence="1">
    <location>
        <begin position="22"/>
        <end position="42"/>
    </location>
</feature>
<name>A0AAE9F8R5_CAEBR</name>
<gene>
    <name evidence="2" type="ORF">L5515_009662</name>
</gene>
<feature type="region of interest" description="Disordered" evidence="1">
    <location>
        <begin position="111"/>
        <end position="142"/>
    </location>
</feature>
<dbReference type="AlphaFoldDB" id="A0AAE9F8R5"/>
<feature type="compositionally biased region" description="Basic residues" evidence="1">
    <location>
        <begin position="116"/>
        <end position="126"/>
    </location>
</feature>
<evidence type="ECO:0000256" key="1">
    <source>
        <dbReference type="SAM" id="MobiDB-lite"/>
    </source>
</evidence>
<evidence type="ECO:0000313" key="2">
    <source>
        <dbReference type="EMBL" id="UMM38114.1"/>
    </source>
</evidence>
<protein>
    <submittedName>
        <fullName evidence="2">Uncharacterized protein</fullName>
    </submittedName>
</protein>
<accession>A0AAE9F8R5</accession>
<evidence type="ECO:0000313" key="3">
    <source>
        <dbReference type="Proteomes" id="UP000829354"/>
    </source>
</evidence>
<reference evidence="2 3" key="1">
    <citation type="submission" date="2022-04" db="EMBL/GenBank/DDBJ databases">
        <title>Chromosome-level reference genomes for two strains of Caenorhabditis briggsae: an improved platform for comparative genomics.</title>
        <authorList>
            <person name="Stevens L."/>
            <person name="Andersen E."/>
        </authorList>
    </citation>
    <scope>NUCLEOTIDE SEQUENCE [LARGE SCALE GENOMIC DNA]</scope>
    <source>
        <strain evidence="2">VX34</strain>
        <tissue evidence="2">Whole-organism</tissue>
    </source>
</reference>